<accession>A0ABQ3JDR4</accession>
<feature type="transmembrane region" description="Helical" evidence="1">
    <location>
        <begin position="64"/>
        <end position="85"/>
    </location>
</feature>
<dbReference type="Proteomes" id="UP000605897">
    <property type="component" value="Unassembled WGS sequence"/>
</dbReference>
<feature type="transmembrane region" description="Helical" evidence="1">
    <location>
        <begin position="297"/>
        <end position="316"/>
    </location>
</feature>
<evidence type="ECO:0008006" key="4">
    <source>
        <dbReference type="Google" id="ProtNLM"/>
    </source>
</evidence>
<feature type="transmembrane region" description="Helical" evidence="1">
    <location>
        <begin position="146"/>
        <end position="163"/>
    </location>
</feature>
<dbReference type="RefSeq" id="WP_191248787.1">
    <property type="nucleotide sequence ID" value="NZ_BNAU01000011.1"/>
</dbReference>
<feature type="transmembrane region" description="Helical" evidence="1">
    <location>
        <begin position="244"/>
        <end position="264"/>
    </location>
</feature>
<feature type="transmembrane region" description="Helical" evidence="1">
    <location>
        <begin position="212"/>
        <end position="232"/>
    </location>
</feature>
<organism evidence="2 3">
    <name type="scientific">Amycolatopsis deserti</name>
    <dbReference type="NCBI Taxonomy" id="185696"/>
    <lineage>
        <taxon>Bacteria</taxon>
        <taxon>Bacillati</taxon>
        <taxon>Actinomycetota</taxon>
        <taxon>Actinomycetes</taxon>
        <taxon>Pseudonocardiales</taxon>
        <taxon>Pseudonocardiaceae</taxon>
        <taxon>Amycolatopsis</taxon>
    </lineage>
</organism>
<name>A0ABQ3JDR4_9PSEU</name>
<protein>
    <recommendedName>
        <fullName evidence="4">ABC transporter permease</fullName>
    </recommendedName>
</protein>
<proteinExistence type="predicted"/>
<keyword evidence="1" id="KW-1133">Transmembrane helix</keyword>
<comment type="caution">
    <text evidence="2">The sequence shown here is derived from an EMBL/GenBank/DDBJ whole genome shotgun (WGS) entry which is preliminary data.</text>
</comment>
<feature type="transmembrane region" description="Helical" evidence="1">
    <location>
        <begin position="323"/>
        <end position="348"/>
    </location>
</feature>
<evidence type="ECO:0000256" key="1">
    <source>
        <dbReference type="SAM" id="Phobius"/>
    </source>
</evidence>
<evidence type="ECO:0000313" key="2">
    <source>
        <dbReference type="EMBL" id="GHF24651.1"/>
    </source>
</evidence>
<keyword evidence="3" id="KW-1185">Reference proteome</keyword>
<reference evidence="3" key="1">
    <citation type="journal article" date="2019" name="Int. J. Syst. Evol. Microbiol.">
        <title>The Global Catalogue of Microorganisms (GCM) 10K type strain sequencing project: providing services to taxonomists for standard genome sequencing and annotation.</title>
        <authorList>
            <consortium name="The Broad Institute Genomics Platform"/>
            <consortium name="The Broad Institute Genome Sequencing Center for Infectious Disease"/>
            <person name="Wu L."/>
            <person name="Ma J."/>
        </authorList>
    </citation>
    <scope>NUCLEOTIDE SEQUENCE [LARGE SCALE GENOMIC DNA]</scope>
    <source>
        <strain evidence="3">CGMCC 4.7677</strain>
    </source>
</reference>
<feature type="transmembrane region" description="Helical" evidence="1">
    <location>
        <begin position="571"/>
        <end position="596"/>
    </location>
</feature>
<feature type="transmembrane region" description="Helical" evidence="1">
    <location>
        <begin position="360"/>
        <end position="379"/>
    </location>
</feature>
<gene>
    <name evidence="2" type="ORF">GCM10017786_68370</name>
</gene>
<evidence type="ECO:0000313" key="3">
    <source>
        <dbReference type="Proteomes" id="UP000605897"/>
    </source>
</evidence>
<sequence length="615" mass="65062">MLVAQESSPPAGGAALGQIVIAGLMFFVIFLPLAVFVIRERAGRTTVVGRLSDFSAGLSGLPRWAALPMFVAFVSGMAALIGVYWDVPIHMELGRDEGPLANPSHYPIYFGLMGIFASGVLSAALAKGKLPVRTFPIGPHWRAPMGSIQMMATGLVGIAGFPLDDVWHRLFGQDVTEWGPTHVLMIGGGVGVVIGLQLLLGEARQVGARGPVVRLLGPLLAGAWLMGASAFLMEFDLGVPQFPMLAQVVLVGLIGSWTLVYGRLAGGPGGALLVVVVVLVTRAVFAVLPLVNDLHVALLLPYAAEAVVIEVVAILLRGRRGYAFAVVAGLASGVLGMFGEWAFSQWLMPDPWPLSHMDTFVLWGTAASLAGALIGVWQYQRVEAVAARRASDPAPSGAPAVRFRTRHLGGLVGALVAVGLSAAVIPPADPPADLVANIQLSETGQSLPISNPHGGGQPRWVTATVTINRADLVSDPMWLNGFSWQGGDFYSAPLEKTAEGTYRTTQPLPVFGQWKTGIRVHYGTRVMAIAPIYAPADPAANAGEITATSGPRPFMSEIKFLQRERKTDTPLVLWTVAYVLVGLVFGGMWALFAWLYTSAAGGAPSPTRRVRVGSR</sequence>
<keyword evidence="1" id="KW-0472">Membrane</keyword>
<keyword evidence="1" id="KW-0812">Transmembrane</keyword>
<feature type="transmembrane region" description="Helical" evidence="1">
    <location>
        <begin position="105"/>
        <end position="126"/>
    </location>
</feature>
<feature type="transmembrane region" description="Helical" evidence="1">
    <location>
        <begin position="15"/>
        <end position="38"/>
    </location>
</feature>
<feature type="transmembrane region" description="Helical" evidence="1">
    <location>
        <begin position="183"/>
        <end position="200"/>
    </location>
</feature>
<feature type="transmembrane region" description="Helical" evidence="1">
    <location>
        <begin position="271"/>
        <end position="291"/>
    </location>
</feature>
<dbReference type="EMBL" id="BNAU01000011">
    <property type="protein sequence ID" value="GHF24651.1"/>
    <property type="molecule type" value="Genomic_DNA"/>
</dbReference>